<evidence type="ECO:0000256" key="7">
    <source>
        <dbReference type="ARBA" id="ARBA00022832"/>
    </source>
</evidence>
<evidence type="ECO:0000313" key="19">
    <source>
        <dbReference type="Proteomes" id="UP000184111"/>
    </source>
</evidence>
<evidence type="ECO:0000256" key="15">
    <source>
        <dbReference type="PIRSR" id="PIRSR000447-1"/>
    </source>
</evidence>
<evidence type="ECO:0000256" key="12">
    <source>
        <dbReference type="ARBA" id="ARBA00047318"/>
    </source>
</evidence>
<organism evidence="18 19">
    <name type="scientific">Actinacidiphila paucisporea</name>
    <dbReference type="NCBI Taxonomy" id="310782"/>
    <lineage>
        <taxon>Bacteria</taxon>
        <taxon>Bacillati</taxon>
        <taxon>Actinomycetota</taxon>
        <taxon>Actinomycetes</taxon>
        <taxon>Kitasatosporales</taxon>
        <taxon>Streptomycetaceae</taxon>
        <taxon>Actinacidiphila</taxon>
    </lineage>
</organism>
<keyword evidence="8" id="KW-0443">Lipid metabolism</keyword>
<evidence type="ECO:0000256" key="10">
    <source>
        <dbReference type="ARBA" id="ARBA00023315"/>
    </source>
</evidence>
<dbReference type="InterPro" id="IPR018201">
    <property type="entry name" value="Ketoacyl_synth_AS"/>
</dbReference>
<dbReference type="InterPro" id="IPR000794">
    <property type="entry name" value="Beta-ketoacyl_synthase"/>
</dbReference>
<evidence type="ECO:0000259" key="17">
    <source>
        <dbReference type="PROSITE" id="PS52004"/>
    </source>
</evidence>
<dbReference type="PANTHER" id="PTHR11712">
    <property type="entry name" value="POLYKETIDE SYNTHASE-RELATED"/>
    <property type="match status" value="1"/>
</dbReference>
<dbReference type="Proteomes" id="UP000184111">
    <property type="component" value="Unassembled WGS sequence"/>
</dbReference>
<evidence type="ECO:0000256" key="8">
    <source>
        <dbReference type="ARBA" id="ARBA00023098"/>
    </source>
</evidence>
<dbReference type="PIRSF" id="PIRSF000447">
    <property type="entry name" value="KAS_II"/>
    <property type="match status" value="1"/>
</dbReference>
<dbReference type="AlphaFoldDB" id="A0A1M7MZ01"/>
<dbReference type="SMART" id="SM00825">
    <property type="entry name" value="PKS_KS"/>
    <property type="match status" value="1"/>
</dbReference>
<dbReference type="STRING" id="310782.SAMN05216499_11757"/>
<dbReference type="SUPFAM" id="SSF53901">
    <property type="entry name" value="Thiolase-like"/>
    <property type="match status" value="2"/>
</dbReference>
<dbReference type="NCBIfam" id="NF005589">
    <property type="entry name" value="PRK07314.1"/>
    <property type="match status" value="1"/>
</dbReference>
<feature type="active site" description="For beta-ketoacyl synthase activity" evidence="15">
    <location>
        <position position="169"/>
    </location>
</feature>
<dbReference type="UniPathway" id="UPA00094"/>
<dbReference type="OrthoDB" id="9808669at2"/>
<dbReference type="InterPro" id="IPR014030">
    <property type="entry name" value="Ketoacyl_synth_N"/>
</dbReference>
<evidence type="ECO:0000256" key="11">
    <source>
        <dbReference type="ARBA" id="ARBA00024006"/>
    </source>
</evidence>
<comment type="function">
    <text evidence="11 14">Involved in the type II fatty acid elongation cycle. Catalyzes the elongation of a wide range of acyl-ACP by the addition of two carbons from malonyl-ACP to an acyl acceptor. Can efficiently catalyze the conversion of palmitoleoyl-ACP (cis-hexadec-9-enoyl-ACP) to cis-vaccenoyl-ACP (cis-octadec-11-enoyl-ACP), an essential step in the thermal regulation of fatty acid composition.</text>
</comment>
<dbReference type="Pfam" id="PF00109">
    <property type="entry name" value="ketoacyl-synt"/>
    <property type="match status" value="1"/>
</dbReference>
<evidence type="ECO:0000256" key="1">
    <source>
        <dbReference type="ARBA" id="ARBA00005194"/>
    </source>
</evidence>
<proteinExistence type="inferred from homology"/>
<evidence type="ECO:0000256" key="3">
    <source>
        <dbReference type="ARBA" id="ARBA00012356"/>
    </source>
</evidence>
<sequence length="419" mass="41689">MNGTRSDGSPAVVVTGLGPVTSIGIGAAEFHQAQIKGVSGIGPLTRFDASGLSSRIAGQVDLPAALAPGRRETLAADRCTHLARAAATLALADSGLDLEREEPSRCGVVIGTGAGGLETWESATRTLVESGPGRLGARFIPMAMGNAPAATIAVDLGLTGPCSSVVTACASGAEALVAAFQMIVCGEADVVLAGGTEAAVNPLTVAGFARMGALSRRNDAPELASRPFAADRDGFVLAEGAAVLVLESAEHAARRGATVLAELRGYGRSCDAHHITAPHPEGAGARQAVTRALRSARLAPDEVSYVNAHGTGTAYNDAAEALGLHGALGPAAAAVPVSATKSMTGHALGASGAIEAVAGVQALVHQVVPPTVNLDDPDPGIGLDVVGADPRELPLTAVLSNSFAFGGHNVVLAFTAAGA</sequence>
<dbReference type="InterPro" id="IPR020841">
    <property type="entry name" value="PKS_Beta-ketoAc_synthase_dom"/>
</dbReference>
<dbReference type="CDD" id="cd00834">
    <property type="entry name" value="KAS_I_II"/>
    <property type="match status" value="1"/>
</dbReference>
<evidence type="ECO:0000313" key="18">
    <source>
        <dbReference type="EMBL" id="SHM96461.1"/>
    </source>
</evidence>
<protein>
    <recommendedName>
        <fullName evidence="4 14">3-oxoacyl-[acyl-carrier-protein] synthase 2</fullName>
        <ecNumber evidence="3 14">2.3.1.179</ecNumber>
    </recommendedName>
</protein>
<comment type="catalytic activity">
    <reaction evidence="13 14">
        <text>a fatty acyl-[ACP] + malonyl-[ACP] + H(+) = a 3-oxoacyl-[ACP] + holo-[ACP] + CO2</text>
        <dbReference type="Rhea" id="RHEA:22836"/>
        <dbReference type="Rhea" id="RHEA-COMP:9623"/>
        <dbReference type="Rhea" id="RHEA-COMP:9685"/>
        <dbReference type="Rhea" id="RHEA-COMP:9916"/>
        <dbReference type="Rhea" id="RHEA-COMP:14125"/>
        <dbReference type="ChEBI" id="CHEBI:15378"/>
        <dbReference type="ChEBI" id="CHEBI:16526"/>
        <dbReference type="ChEBI" id="CHEBI:64479"/>
        <dbReference type="ChEBI" id="CHEBI:78449"/>
        <dbReference type="ChEBI" id="CHEBI:78776"/>
        <dbReference type="ChEBI" id="CHEBI:138651"/>
    </reaction>
</comment>
<dbReference type="Gene3D" id="3.40.47.10">
    <property type="match status" value="1"/>
</dbReference>
<reference evidence="18 19" key="1">
    <citation type="submission" date="2016-11" db="EMBL/GenBank/DDBJ databases">
        <authorList>
            <person name="Jaros S."/>
            <person name="Januszkiewicz K."/>
            <person name="Wedrychowicz H."/>
        </authorList>
    </citation>
    <scope>NUCLEOTIDE SEQUENCE [LARGE SCALE GENOMIC DNA]</scope>
    <source>
        <strain evidence="18 19">CGMCC 4.2025</strain>
    </source>
</reference>
<dbReference type="EMBL" id="FRBI01000017">
    <property type="protein sequence ID" value="SHM96461.1"/>
    <property type="molecule type" value="Genomic_DNA"/>
</dbReference>
<dbReference type="Pfam" id="PF02801">
    <property type="entry name" value="Ketoacyl-synt_C"/>
    <property type="match status" value="1"/>
</dbReference>
<dbReference type="InterPro" id="IPR016039">
    <property type="entry name" value="Thiolase-like"/>
</dbReference>
<evidence type="ECO:0000256" key="14">
    <source>
        <dbReference type="PIRNR" id="PIRNR000447"/>
    </source>
</evidence>
<evidence type="ECO:0000256" key="6">
    <source>
        <dbReference type="ARBA" id="ARBA00022679"/>
    </source>
</evidence>
<feature type="domain" description="Ketosynthase family 3 (KS3)" evidence="17">
    <location>
        <begin position="9"/>
        <end position="416"/>
    </location>
</feature>
<comment type="catalytic activity">
    <reaction evidence="12 14">
        <text>(9Z)-hexadecenoyl-[ACP] + malonyl-[ACP] + H(+) = 3-oxo-(11Z)-octadecenoyl-[ACP] + holo-[ACP] + CO2</text>
        <dbReference type="Rhea" id="RHEA:55040"/>
        <dbReference type="Rhea" id="RHEA-COMP:9623"/>
        <dbReference type="Rhea" id="RHEA-COMP:9685"/>
        <dbReference type="Rhea" id="RHEA-COMP:10800"/>
        <dbReference type="Rhea" id="RHEA-COMP:14074"/>
        <dbReference type="ChEBI" id="CHEBI:15378"/>
        <dbReference type="ChEBI" id="CHEBI:16526"/>
        <dbReference type="ChEBI" id="CHEBI:64479"/>
        <dbReference type="ChEBI" id="CHEBI:78449"/>
        <dbReference type="ChEBI" id="CHEBI:83989"/>
        <dbReference type="ChEBI" id="CHEBI:138538"/>
        <dbReference type="EC" id="2.3.1.179"/>
    </reaction>
</comment>
<evidence type="ECO:0000256" key="9">
    <source>
        <dbReference type="ARBA" id="ARBA00023160"/>
    </source>
</evidence>
<keyword evidence="10 14" id="KW-0012">Acyltransferase</keyword>
<dbReference type="InterPro" id="IPR014031">
    <property type="entry name" value="Ketoacyl_synth_C"/>
</dbReference>
<comment type="similarity">
    <text evidence="2 14 16">Belongs to the thiolase-like superfamily. Beta-ketoacyl-ACP synthases family.</text>
</comment>
<dbReference type="FunFam" id="3.40.47.10:FF:000029">
    <property type="entry name" value="3-oxoacyl-[acyl-carrier-protein] synthase 1"/>
    <property type="match status" value="1"/>
</dbReference>
<keyword evidence="19" id="KW-1185">Reference proteome</keyword>
<evidence type="ECO:0000256" key="2">
    <source>
        <dbReference type="ARBA" id="ARBA00008467"/>
    </source>
</evidence>
<dbReference type="GO" id="GO:0030497">
    <property type="term" value="P:fatty acid elongation"/>
    <property type="evidence" value="ECO:0007669"/>
    <property type="project" value="UniProtKB-ARBA"/>
</dbReference>
<name>A0A1M7MZ01_9ACTN</name>
<evidence type="ECO:0000256" key="4">
    <source>
        <dbReference type="ARBA" id="ARBA00014657"/>
    </source>
</evidence>
<dbReference type="PROSITE" id="PS00606">
    <property type="entry name" value="KS3_1"/>
    <property type="match status" value="1"/>
</dbReference>
<evidence type="ECO:0000256" key="13">
    <source>
        <dbReference type="ARBA" id="ARBA00047659"/>
    </source>
</evidence>
<dbReference type="EC" id="2.3.1.179" evidence="3 14"/>
<keyword evidence="6 14" id="KW-0808">Transferase</keyword>
<evidence type="ECO:0000256" key="16">
    <source>
        <dbReference type="RuleBase" id="RU003694"/>
    </source>
</evidence>
<evidence type="ECO:0000256" key="5">
    <source>
        <dbReference type="ARBA" id="ARBA00022516"/>
    </source>
</evidence>
<dbReference type="PROSITE" id="PS52004">
    <property type="entry name" value="KS3_2"/>
    <property type="match status" value="1"/>
</dbReference>
<keyword evidence="9 14" id="KW-0275">Fatty acid biosynthesis</keyword>
<keyword evidence="5 14" id="KW-0444">Lipid biosynthesis</keyword>
<gene>
    <name evidence="18" type="ORF">SAMN05216499_11757</name>
</gene>
<keyword evidence="7" id="KW-0276">Fatty acid metabolism</keyword>
<dbReference type="PANTHER" id="PTHR11712:SF336">
    <property type="entry name" value="3-OXOACYL-[ACYL-CARRIER-PROTEIN] SYNTHASE, MITOCHONDRIAL"/>
    <property type="match status" value="1"/>
</dbReference>
<dbReference type="GO" id="GO:0004315">
    <property type="term" value="F:3-oxoacyl-[acyl-carrier-protein] synthase activity"/>
    <property type="evidence" value="ECO:0007669"/>
    <property type="project" value="UniProtKB-EC"/>
</dbReference>
<dbReference type="RefSeq" id="WP_073500959.1">
    <property type="nucleotide sequence ID" value="NZ_FRBI01000017.1"/>
</dbReference>
<dbReference type="FunFam" id="3.40.47.10:FF:000018">
    <property type="entry name" value="3-oxoacyl-[acyl-carrier-protein] synthase 2"/>
    <property type="match status" value="1"/>
</dbReference>
<accession>A0A1M7MZ01</accession>
<comment type="pathway">
    <text evidence="1 14">Lipid metabolism; fatty acid biosynthesis.</text>
</comment>
<dbReference type="InterPro" id="IPR017568">
    <property type="entry name" value="3-oxoacyl-ACP_synth-2"/>
</dbReference>